<evidence type="ECO:0000259" key="5">
    <source>
        <dbReference type="Pfam" id="PF03358"/>
    </source>
</evidence>
<dbReference type="RefSeq" id="WP_312550460.1">
    <property type="nucleotide sequence ID" value="NZ_JBHRVV010000001.1"/>
</dbReference>
<reference evidence="7" key="1">
    <citation type="journal article" date="2019" name="Int. J. Syst. Evol. Microbiol.">
        <title>The Global Catalogue of Microorganisms (GCM) 10K type strain sequencing project: providing services to taxonomists for standard genome sequencing and annotation.</title>
        <authorList>
            <consortium name="The Broad Institute Genomics Platform"/>
            <consortium name="The Broad Institute Genome Sequencing Center for Infectious Disease"/>
            <person name="Wu L."/>
            <person name="Ma J."/>
        </authorList>
    </citation>
    <scope>NUCLEOTIDE SEQUENCE [LARGE SCALE GENOMIC DNA]</scope>
    <source>
        <strain evidence="7">CCM 7480</strain>
    </source>
</reference>
<comment type="caution">
    <text evidence="6">The sequence shown here is derived from an EMBL/GenBank/DDBJ whole genome shotgun (WGS) entry which is preliminary data.</text>
</comment>
<evidence type="ECO:0000256" key="3">
    <source>
        <dbReference type="ARBA" id="ARBA00022643"/>
    </source>
</evidence>
<dbReference type="InterPro" id="IPR020048">
    <property type="entry name" value="NADPH-dep_FMN_reduc_SsuE"/>
</dbReference>
<evidence type="ECO:0000313" key="7">
    <source>
        <dbReference type="Proteomes" id="UP001595665"/>
    </source>
</evidence>
<proteinExistence type="inferred from homology"/>
<dbReference type="SUPFAM" id="SSF52218">
    <property type="entry name" value="Flavoproteins"/>
    <property type="match status" value="1"/>
</dbReference>
<protein>
    <submittedName>
        <fullName evidence="6">NADPH-dependent FMN reductase</fullName>
        <ecNumber evidence="6">1.5.1.38</ecNumber>
    </submittedName>
</protein>
<evidence type="ECO:0000256" key="1">
    <source>
        <dbReference type="ARBA" id="ARBA00005990"/>
    </source>
</evidence>
<keyword evidence="3" id="KW-0288">FMN</keyword>
<dbReference type="PANTHER" id="PTHR43408:SF1">
    <property type="entry name" value="FMN REDUCTASE (NADPH)"/>
    <property type="match status" value="1"/>
</dbReference>
<dbReference type="EMBL" id="JBHRVV010000001">
    <property type="protein sequence ID" value="MFC3460765.1"/>
    <property type="molecule type" value="Genomic_DNA"/>
</dbReference>
<accession>A0ABV7PRE9</accession>
<dbReference type="Gene3D" id="3.40.50.360">
    <property type="match status" value="1"/>
</dbReference>
<keyword evidence="7" id="KW-1185">Reference proteome</keyword>
<dbReference type="Pfam" id="PF03358">
    <property type="entry name" value="FMN_red"/>
    <property type="match status" value="1"/>
</dbReference>
<dbReference type="InterPro" id="IPR005025">
    <property type="entry name" value="FMN_Rdtase-like_dom"/>
</dbReference>
<dbReference type="InterPro" id="IPR029039">
    <property type="entry name" value="Flavoprotein-like_sf"/>
</dbReference>
<sequence>MSVFLLGGSPSPHSSSSRLLQHIGERLGLHGQRLTRLEVRELPAAALLALESGEPAIARALAQLRQADAVVVATPVYKAAYSGLLKAFLDLLPQDALAGKLVLPLATGGSQSHMLALDYALRPVLASMSARFILPSIYATSEQIKRGLDGSLALAAPIAVRVAQGVEQLASELRAVAPRPVAEPAEAEAGVQAALHALPA</sequence>
<feature type="domain" description="NADPH-dependent FMN reductase-like" evidence="5">
    <location>
        <begin position="1"/>
        <end position="141"/>
    </location>
</feature>
<dbReference type="InterPro" id="IPR051814">
    <property type="entry name" value="NAD(P)H-dep_FMN_reductase"/>
</dbReference>
<dbReference type="Proteomes" id="UP001595665">
    <property type="component" value="Unassembled WGS sequence"/>
</dbReference>
<evidence type="ECO:0000256" key="4">
    <source>
        <dbReference type="ARBA" id="ARBA00023002"/>
    </source>
</evidence>
<comment type="similarity">
    <text evidence="1">Belongs to the SsuE family.</text>
</comment>
<gene>
    <name evidence="6" type="primary">ssuE</name>
    <name evidence="6" type="ORF">ACFOPH_21340</name>
</gene>
<evidence type="ECO:0000313" key="6">
    <source>
        <dbReference type="EMBL" id="MFC3460765.1"/>
    </source>
</evidence>
<keyword evidence="2" id="KW-0285">Flavoprotein</keyword>
<keyword evidence="4 6" id="KW-0560">Oxidoreductase</keyword>
<dbReference type="NCBIfam" id="TIGR03567">
    <property type="entry name" value="FMN_reduc_SsuE"/>
    <property type="match status" value="1"/>
</dbReference>
<dbReference type="PANTHER" id="PTHR43408">
    <property type="entry name" value="FMN REDUCTASE (NADPH)"/>
    <property type="match status" value="1"/>
</dbReference>
<evidence type="ECO:0000256" key="2">
    <source>
        <dbReference type="ARBA" id="ARBA00022630"/>
    </source>
</evidence>
<dbReference type="EC" id="1.5.1.38" evidence="6"/>
<name>A0ABV7PRE9_9BURK</name>
<organism evidence="6 7">
    <name type="scientific">Massilia haematophila</name>
    <dbReference type="NCBI Taxonomy" id="457923"/>
    <lineage>
        <taxon>Bacteria</taxon>
        <taxon>Pseudomonadati</taxon>
        <taxon>Pseudomonadota</taxon>
        <taxon>Betaproteobacteria</taxon>
        <taxon>Burkholderiales</taxon>
        <taxon>Oxalobacteraceae</taxon>
        <taxon>Telluria group</taxon>
        <taxon>Massilia</taxon>
    </lineage>
</organism>
<dbReference type="GO" id="GO:0052873">
    <property type="term" value="F:FMN reductase (NADPH) activity"/>
    <property type="evidence" value="ECO:0007669"/>
    <property type="project" value="UniProtKB-EC"/>
</dbReference>